<organism evidence="2 3">
    <name type="scientific">Zasmidium cellare</name>
    <name type="common">Wine cellar mold</name>
    <name type="synonym">Racodium cellare</name>
    <dbReference type="NCBI Taxonomy" id="395010"/>
    <lineage>
        <taxon>Eukaryota</taxon>
        <taxon>Fungi</taxon>
        <taxon>Dikarya</taxon>
        <taxon>Ascomycota</taxon>
        <taxon>Pezizomycotina</taxon>
        <taxon>Dothideomycetes</taxon>
        <taxon>Dothideomycetidae</taxon>
        <taxon>Mycosphaerellales</taxon>
        <taxon>Mycosphaerellaceae</taxon>
        <taxon>Zasmidium</taxon>
    </lineage>
</organism>
<feature type="region of interest" description="Disordered" evidence="1">
    <location>
        <begin position="1"/>
        <end position="69"/>
    </location>
</feature>
<protein>
    <submittedName>
        <fullName evidence="2">Uncharacterized protein</fullName>
    </submittedName>
</protein>
<evidence type="ECO:0000256" key="1">
    <source>
        <dbReference type="SAM" id="MobiDB-lite"/>
    </source>
</evidence>
<proteinExistence type="predicted"/>
<sequence length="210" mass="24564">MSFNPPSDSLKRASPAKQTGEKRHKRAPRQIPPPPSENKEGSEHASSVLSAWEHYPSYGQDFDPNPKKAKLETLRQLKEKIEAQKQSASAIAQENEELERECERWEGLGRMKDMEEELREKDARIATLETENKQFRQRLDAINRGYVMMKQEDWEELLEMVESTVNSRDRLDNEAYAYHETLKQVSVELKARNITVPEEIGRQLEELWRQ</sequence>
<gene>
    <name evidence="2" type="ORF">PRZ48_014822</name>
</gene>
<dbReference type="EMBL" id="JAXOVC010000014">
    <property type="protein sequence ID" value="KAK4494524.1"/>
    <property type="molecule type" value="Genomic_DNA"/>
</dbReference>
<comment type="caution">
    <text evidence="2">The sequence shown here is derived from an EMBL/GenBank/DDBJ whole genome shotgun (WGS) entry which is preliminary data.</text>
</comment>
<keyword evidence="3" id="KW-1185">Reference proteome</keyword>
<dbReference type="Proteomes" id="UP001305779">
    <property type="component" value="Unassembled WGS sequence"/>
</dbReference>
<reference evidence="2 3" key="1">
    <citation type="journal article" date="2023" name="G3 (Bethesda)">
        <title>A chromosome-level genome assembly of Zasmidium syzygii isolated from banana leaves.</title>
        <authorList>
            <person name="van Westerhoven A.C."/>
            <person name="Mehrabi R."/>
            <person name="Talebi R."/>
            <person name="Steentjes M.B.F."/>
            <person name="Corcolon B."/>
            <person name="Chong P.A."/>
            <person name="Kema G.H.J."/>
            <person name="Seidl M.F."/>
        </authorList>
    </citation>
    <scope>NUCLEOTIDE SEQUENCE [LARGE SCALE GENOMIC DNA]</scope>
    <source>
        <strain evidence="2 3">P124</strain>
    </source>
</reference>
<evidence type="ECO:0000313" key="3">
    <source>
        <dbReference type="Proteomes" id="UP001305779"/>
    </source>
</evidence>
<accession>A0ABR0DZE2</accession>
<name>A0ABR0DZE2_ZASCE</name>
<evidence type="ECO:0000313" key="2">
    <source>
        <dbReference type="EMBL" id="KAK4494524.1"/>
    </source>
</evidence>